<evidence type="ECO:0000256" key="2">
    <source>
        <dbReference type="ARBA" id="ARBA00022490"/>
    </source>
</evidence>
<feature type="domain" description="Methionyl/Valyl/Leucyl/Isoleucyl-tRNA synthetase anticodon-binding" evidence="12">
    <location>
        <begin position="600"/>
        <end position="764"/>
    </location>
</feature>
<dbReference type="CDD" id="cd07962">
    <property type="entry name" value="Anticodon_Ia_Val"/>
    <property type="match status" value="1"/>
</dbReference>
<keyword evidence="2" id="KW-0963">Cytoplasm</keyword>
<evidence type="ECO:0000313" key="14">
    <source>
        <dbReference type="Proteomes" id="UP001325140"/>
    </source>
</evidence>
<dbReference type="InterPro" id="IPR009008">
    <property type="entry name" value="Val/Leu/Ile-tRNA-synth_edit"/>
</dbReference>
<evidence type="ECO:0000256" key="3">
    <source>
        <dbReference type="ARBA" id="ARBA00022598"/>
    </source>
</evidence>
<evidence type="ECO:0000256" key="9">
    <source>
        <dbReference type="NCBIfam" id="TIGR00422"/>
    </source>
</evidence>
<comment type="catalytic activity">
    <reaction evidence="8">
        <text>tRNA(Val) + L-valine + ATP = L-valyl-tRNA(Val) + AMP + diphosphate</text>
        <dbReference type="Rhea" id="RHEA:10704"/>
        <dbReference type="Rhea" id="RHEA-COMP:9672"/>
        <dbReference type="Rhea" id="RHEA-COMP:9708"/>
        <dbReference type="ChEBI" id="CHEBI:30616"/>
        <dbReference type="ChEBI" id="CHEBI:33019"/>
        <dbReference type="ChEBI" id="CHEBI:57762"/>
        <dbReference type="ChEBI" id="CHEBI:78442"/>
        <dbReference type="ChEBI" id="CHEBI:78537"/>
        <dbReference type="ChEBI" id="CHEBI:456215"/>
        <dbReference type="EC" id="6.1.1.9"/>
    </reaction>
</comment>
<dbReference type="EMBL" id="CP110343">
    <property type="protein sequence ID" value="WPX97843.1"/>
    <property type="molecule type" value="Genomic_DNA"/>
</dbReference>
<dbReference type="PROSITE" id="PS00178">
    <property type="entry name" value="AA_TRNA_LIGASE_I"/>
    <property type="match status" value="1"/>
</dbReference>
<dbReference type="GO" id="GO:0016874">
    <property type="term" value="F:ligase activity"/>
    <property type="evidence" value="ECO:0007669"/>
    <property type="project" value="UniProtKB-KW"/>
</dbReference>
<evidence type="ECO:0000256" key="7">
    <source>
        <dbReference type="ARBA" id="ARBA00023146"/>
    </source>
</evidence>
<protein>
    <recommendedName>
        <fullName evidence="1 9">Valine--tRNA ligase</fullName>
        <ecNumber evidence="1 9">6.1.1.9</ecNumber>
    </recommendedName>
</protein>
<dbReference type="InterPro" id="IPR014729">
    <property type="entry name" value="Rossmann-like_a/b/a_fold"/>
</dbReference>
<keyword evidence="4 10" id="KW-0547">Nucleotide-binding</keyword>
<dbReference type="InterPro" id="IPR002303">
    <property type="entry name" value="Valyl-tRNA_ligase"/>
</dbReference>
<evidence type="ECO:0000256" key="6">
    <source>
        <dbReference type="ARBA" id="ARBA00022917"/>
    </source>
</evidence>
<dbReference type="EC" id="6.1.1.9" evidence="1 9"/>
<dbReference type="SUPFAM" id="SSF47323">
    <property type="entry name" value="Anticodon-binding domain of a subclass of class I aminoacyl-tRNA synthetases"/>
    <property type="match status" value="1"/>
</dbReference>
<dbReference type="PANTHER" id="PTHR11946:SF93">
    <property type="entry name" value="VALINE--TRNA LIGASE, CHLOROPLASTIC_MITOCHONDRIAL 2"/>
    <property type="match status" value="1"/>
</dbReference>
<evidence type="ECO:0000259" key="11">
    <source>
        <dbReference type="Pfam" id="PF00133"/>
    </source>
</evidence>
<keyword evidence="6 10" id="KW-0648">Protein biosynthesis</keyword>
<evidence type="ECO:0000256" key="4">
    <source>
        <dbReference type="ARBA" id="ARBA00022741"/>
    </source>
</evidence>
<dbReference type="InterPro" id="IPR033705">
    <property type="entry name" value="Anticodon_Ia_Val"/>
</dbReference>
<dbReference type="InterPro" id="IPR013155">
    <property type="entry name" value="M/V/L/I-tRNA-synth_anticd-bd"/>
</dbReference>
<evidence type="ECO:0000256" key="1">
    <source>
        <dbReference type="ARBA" id="ARBA00013169"/>
    </source>
</evidence>
<evidence type="ECO:0000313" key="13">
    <source>
        <dbReference type="EMBL" id="WPX97843.1"/>
    </source>
</evidence>
<dbReference type="Gene3D" id="1.10.730.10">
    <property type="entry name" value="Isoleucyl-tRNA Synthetase, Domain 1"/>
    <property type="match status" value="1"/>
</dbReference>
<dbReference type="NCBIfam" id="NF009687">
    <property type="entry name" value="PRK13208.1"/>
    <property type="match status" value="1"/>
</dbReference>
<name>A0ABZ0UT27_9RICK</name>
<dbReference type="PRINTS" id="PR00986">
    <property type="entry name" value="TRNASYNTHVAL"/>
</dbReference>
<dbReference type="InterPro" id="IPR002300">
    <property type="entry name" value="aa-tRNA-synth_Ia"/>
</dbReference>
<evidence type="ECO:0000256" key="10">
    <source>
        <dbReference type="RuleBase" id="RU363035"/>
    </source>
</evidence>
<keyword evidence="7 10" id="KW-0030">Aminoacyl-tRNA synthetase</keyword>
<keyword evidence="14" id="KW-1185">Reference proteome</keyword>
<sequence>MRLFWNSSKLYQWQVASKREVFSIDSPPPTVSGYLHIGHVFSYSHTDFIARFKRMCGYNVFYSPGFDDNGLPTERLIEKEYNIAAHTVGKSDFIKKCSETIVKFHEQFKILLNIVGFTYDWNFQYSTISEKIQRLSQISFIRLYQKGIIYRKEAPVFWDHVDQTAISQAEIEDKEFVGKMYELAFLIDSDKQNNITIATTRPEMLYACKAVLVHPEDQRYETLVGKLCIVPISQHKVSIIKDESVDMQKGTGAVMCCTFGDTQDIEWWRTHQFTCTSVITKKGLMENSGLLNGMKIKVARSKILELLEAEGVIKNVMEVVQYVKCAERSGTPLEIIVTQQWYINVMQYKDVLMSQVHKINWYPEHMRIRAEQWIENLNQDWCISRQRYFGISFPVWYSKKVGEEGKVILADETQLPLEPSKNLPYGYEKDDVIPDSDVMDTWVTSTLSPQINAALLEITEPAIFPFSLRTQAHEIIRTWAFGTIAQSLFHENSIPWHNIMISGWCLGKNHEKMSKSKGNIIDPLVELKTHGADAIRYWAATAPLGTDISYSDDIIKDAKRFLTKLFHATKFCSQHLENMTVAPSNIENSLSIGEVEETYDIWLLSELLSLTKSVFQHYNNFDYCHAMRAVSDFFWKIFCDYYIEIVKGRAYSYHGTKAGNSAALTMYYTISTIIKLIAPITPYIAEEIFQKIILRNAKEKSNALNHDLSLFSVHSHDAFPKYIIEMKEFITNNDITISESLNVINIVRKFRSEHKIAMNKMMQKIILHTDLAFPKSLIDDLTNVLCTEQLVINNDSLKETHNSEIYKTNHITICIFQ</sequence>
<evidence type="ECO:0000256" key="8">
    <source>
        <dbReference type="ARBA" id="ARBA00047552"/>
    </source>
</evidence>
<dbReference type="Proteomes" id="UP001325140">
    <property type="component" value="Chromosome"/>
</dbReference>
<dbReference type="Pfam" id="PF08264">
    <property type="entry name" value="Anticodon_1"/>
    <property type="match status" value="1"/>
</dbReference>
<dbReference type="Gene3D" id="3.40.50.620">
    <property type="entry name" value="HUPs"/>
    <property type="match status" value="2"/>
</dbReference>
<proteinExistence type="inferred from homology"/>
<reference evidence="13" key="1">
    <citation type="submission" date="2022-10" db="EMBL/GenBank/DDBJ databases">
        <title>Host association and intracellularity evolved multiple times independently in the Rickettsiales.</title>
        <authorList>
            <person name="Castelli M."/>
            <person name="Nardi T."/>
            <person name="Gammuto L."/>
            <person name="Bellinzona G."/>
            <person name="Sabaneyeva E."/>
            <person name="Potekhin A."/>
            <person name="Serra V."/>
            <person name="Petroni G."/>
            <person name="Sassera D."/>
        </authorList>
    </citation>
    <scope>NUCLEOTIDE SEQUENCE [LARGE SCALE GENOMIC DNA]</scope>
    <source>
        <strain evidence="13">US_Bl 11III1</strain>
    </source>
</reference>
<dbReference type="SUPFAM" id="SSF50677">
    <property type="entry name" value="ValRS/IleRS/LeuRS editing domain"/>
    <property type="match status" value="1"/>
</dbReference>
<dbReference type="SUPFAM" id="SSF52374">
    <property type="entry name" value="Nucleotidylyl transferase"/>
    <property type="match status" value="1"/>
</dbReference>
<dbReference type="Pfam" id="PF00133">
    <property type="entry name" value="tRNA-synt_1"/>
    <property type="match status" value="1"/>
</dbReference>
<evidence type="ECO:0000259" key="12">
    <source>
        <dbReference type="Pfam" id="PF08264"/>
    </source>
</evidence>
<gene>
    <name evidence="13" type="ORF">Fokcrypt_00366</name>
</gene>
<evidence type="ECO:0000256" key="5">
    <source>
        <dbReference type="ARBA" id="ARBA00022840"/>
    </source>
</evidence>
<organism evidence="13 14">
    <name type="scientific">Candidatus Fokinia crypta</name>
    <dbReference type="NCBI Taxonomy" id="1920990"/>
    <lineage>
        <taxon>Bacteria</taxon>
        <taxon>Pseudomonadati</taxon>
        <taxon>Pseudomonadota</taxon>
        <taxon>Alphaproteobacteria</taxon>
        <taxon>Rickettsiales</taxon>
        <taxon>Candidatus Midichloriaceae</taxon>
        <taxon>Candidatus Fokinia</taxon>
    </lineage>
</organism>
<dbReference type="PANTHER" id="PTHR11946">
    <property type="entry name" value="VALYL-TRNA SYNTHETASES"/>
    <property type="match status" value="1"/>
</dbReference>
<dbReference type="InterPro" id="IPR001412">
    <property type="entry name" value="aa-tRNA-synth_I_CS"/>
</dbReference>
<dbReference type="InterPro" id="IPR009080">
    <property type="entry name" value="tRNAsynth_Ia_anticodon-bd"/>
</dbReference>
<keyword evidence="3 10" id="KW-0436">Ligase</keyword>
<comment type="similarity">
    <text evidence="10">Belongs to the class-I aminoacyl-tRNA synthetase family.</text>
</comment>
<feature type="domain" description="Aminoacyl-tRNA synthetase class Ia" evidence="11">
    <location>
        <begin position="4"/>
        <end position="550"/>
    </location>
</feature>
<keyword evidence="5 10" id="KW-0067">ATP-binding</keyword>
<accession>A0ABZ0UT27</accession>
<dbReference type="NCBIfam" id="TIGR00422">
    <property type="entry name" value="valS"/>
    <property type="match status" value="1"/>
</dbReference>